<dbReference type="GO" id="GO:0030496">
    <property type="term" value="C:midbody"/>
    <property type="evidence" value="ECO:0007669"/>
    <property type="project" value="UniProtKB-SubCell"/>
</dbReference>
<dbReference type="GO" id="GO:0005819">
    <property type="term" value="C:spindle"/>
    <property type="evidence" value="ECO:0007669"/>
    <property type="project" value="UniProtKB-SubCell"/>
</dbReference>
<dbReference type="Proteomes" id="UP001159641">
    <property type="component" value="Unassembled WGS sequence"/>
</dbReference>
<reference evidence="25 26" key="1">
    <citation type="submission" date="2022-11" db="EMBL/GenBank/DDBJ databases">
        <title>Whole genome sequence of Eschrichtius robustus ER-17-0199.</title>
        <authorList>
            <person name="Bruniche-Olsen A."/>
            <person name="Black A.N."/>
            <person name="Fields C.J."/>
            <person name="Walden K."/>
            <person name="Dewoody J.A."/>
        </authorList>
    </citation>
    <scope>NUCLEOTIDE SEQUENCE [LARGE SCALE GENOMIC DNA]</scope>
    <source>
        <strain evidence="25">ER-17-0199</strain>
        <tissue evidence="25">Blubber</tissue>
    </source>
</reference>
<feature type="domain" description="Ig-like" evidence="24">
    <location>
        <begin position="182"/>
        <end position="266"/>
    </location>
</feature>
<dbReference type="EMBL" id="JAIQCJ010000358">
    <property type="protein sequence ID" value="KAJ8796532.1"/>
    <property type="molecule type" value="Genomic_DNA"/>
</dbReference>
<keyword evidence="11" id="KW-0498">Mitosis</keyword>
<dbReference type="PANTHER" id="PTHR44888:SF1">
    <property type="entry name" value="HEPACAM FAMILY MEMBER 2"/>
    <property type="match status" value="1"/>
</dbReference>
<evidence type="ECO:0000256" key="10">
    <source>
        <dbReference type="ARBA" id="ARBA00022765"/>
    </source>
</evidence>
<evidence type="ECO:0000256" key="11">
    <source>
        <dbReference type="ARBA" id="ARBA00022776"/>
    </source>
</evidence>
<dbReference type="Gene3D" id="2.60.40.10">
    <property type="entry name" value="Immunoglobulins"/>
    <property type="match status" value="3"/>
</dbReference>
<evidence type="ECO:0000256" key="6">
    <source>
        <dbReference type="ARBA" id="ARBA00022618"/>
    </source>
</evidence>
<evidence type="ECO:0000256" key="7">
    <source>
        <dbReference type="ARBA" id="ARBA00022692"/>
    </source>
</evidence>
<evidence type="ECO:0000256" key="3">
    <source>
        <dbReference type="ARBA" id="ARBA00004300"/>
    </source>
</evidence>
<evidence type="ECO:0000256" key="13">
    <source>
        <dbReference type="ARBA" id="ARBA00023034"/>
    </source>
</evidence>
<dbReference type="CDD" id="cd00096">
    <property type="entry name" value="Ig"/>
    <property type="match status" value="1"/>
</dbReference>
<comment type="caution">
    <text evidence="25">The sequence shown here is derived from an EMBL/GenBank/DDBJ whole genome shotgun (WGS) entry which is preliminary data.</text>
</comment>
<dbReference type="AlphaFoldDB" id="A0AB34HUM3"/>
<dbReference type="GO" id="GO:0007098">
    <property type="term" value="P:centrosome cycle"/>
    <property type="evidence" value="ECO:0007669"/>
    <property type="project" value="TreeGrafter"/>
</dbReference>
<dbReference type="FunFam" id="2.60.40.10:FF:000483">
    <property type="entry name" value="HEPACAM family member 2 isoform X1"/>
    <property type="match status" value="1"/>
</dbReference>
<evidence type="ECO:0000256" key="14">
    <source>
        <dbReference type="ARBA" id="ARBA00023136"/>
    </source>
</evidence>
<evidence type="ECO:0000256" key="17">
    <source>
        <dbReference type="ARBA" id="ARBA00023212"/>
    </source>
</evidence>
<evidence type="ECO:0000256" key="4">
    <source>
        <dbReference type="ARBA" id="ARBA00004614"/>
    </source>
</evidence>
<dbReference type="InterPro" id="IPR007110">
    <property type="entry name" value="Ig-like_dom"/>
</dbReference>
<evidence type="ECO:0000256" key="9">
    <source>
        <dbReference type="ARBA" id="ARBA00022737"/>
    </source>
</evidence>
<evidence type="ECO:0000313" key="26">
    <source>
        <dbReference type="Proteomes" id="UP001159641"/>
    </source>
</evidence>
<evidence type="ECO:0000256" key="15">
    <source>
        <dbReference type="ARBA" id="ARBA00023157"/>
    </source>
</evidence>
<dbReference type="SMART" id="SM00409">
    <property type="entry name" value="IG"/>
    <property type="match status" value="3"/>
</dbReference>
<dbReference type="InterPro" id="IPR013783">
    <property type="entry name" value="Ig-like_fold"/>
</dbReference>
<protein>
    <recommendedName>
        <fullName evidence="21">HEPACAM family member 2</fullName>
    </recommendedName>
    <alternativeName>
        <fullName evidence="22">Mitotic kinetics regulator</fullName>
    </alternativeName>
</protein>
<dbReference type="InterPro" id="IPR003599">
    <property type="entry name" value="Ig_sub"/>
</dbReference>
<evidence type="ECO:0000256" key="12">
    <source>
        <dbReference type="ARBA" id="ARBA00022989"/>
    </source>
</evidence>
<dbReference type="FunFam" id="2.60.40.10:FF:000506">
    <property type="entry name" value="HEPACAM family member 2 isoform X2"/>
    <property type="match status" value="1"/>
</dbReference>
<dbReference type="FunFam" id="2.60.40.10:FF:000624">
    <property type="entry name" value="HEPACAM family member 2 isoform X1"/>
    <property type="match status" value="1"/>
</dbReference>
<evidence type="ECO:0000256" key="22">
    <source>
        <dbReference type="ARBA" id="ARBA00078454"/>
    </source>
</evidence>
<evidence type="ECO:0000256" key="5">
    <source>
        <dbReference type="ARBA" id="ARBA00022490"/>
    </source>
</evidence>
<sequence>MLVHEPSCHQEQGTVCMGQDAFMEPFSSTVGVFQCKLYLLLLDCEMWFRVFTTFLSFIAGACSGLKVAVPSHTVRGIRGQALYLPVHYGFHTPASDIQIIWLFERPHTMPKYLLGSVNKSVVPDLEYQHKFTMMPPNASLLINPLQFTDEGNYIVKVNIQGNGTVSASQKIQVTVDDPVTKPVVQTQPSSGAVEYVGNMTLTCLVEGGTRLVYQWLKNGRPVHTSSTNSFSLQNNSLHIVPVTKEDIGNYSCLVKNPISEMESDIIMPTIYYGPYGLQVNSDKGLKVGEVFTVDIGEAILFDCSADSYPPNTYSWIRRTDNVTYVIKHGPRLEVASEKIAQKTTDYVCCAYNNVTGRRDETHFTIIITSVGECDVKGIEKLAQKGKSLSPLASITGISLFLIISMCLLLLWKKYQPYKVIKQKLEGRPETEYRKAQMFSGHEDALDDFGIYEFVAFPDASGVPRFPLYFLLISHEDIAKTIDYTLEGTLCSSEERCQRDLFQPLMVYQGKICTVQFTKLFSTSLPNSKTIQSKYELAFDDSTLKGVSIHPQLSPEFIERLRRKKYENRKL</sequence>
<keyword evidence="8" id="KW-0732">Signal</keyword>
<evidence type="ECO:0000256" key="8">
    <source>
        <dbReference type="ARBA" id="ARBA00022729"/>
    </source>
</evidence>
<dbReference type="InterPro" id="IPR052280">
    <property type="entry name" value="HEPACAM_domain"/>
</dbReference>
<dbReference type="GO" id="GO:0005813">
    <property type="term" value="C:centrosome"/>
    <property type="evidence" value="ECO:0007669"/>
    <property type="project" value="UniProtKB-SubCell"/>
</dbReference>
<comment type="function">
    <text evidence="20">Required during prometaphase for centrosome maturation. Following poly-ADP-ribosylation (PARsylation) by TNKS, translocates from the Golgi apparatus to mitotic centrosomes and plays a key role in the formation of robust microtubules for prompt movement of chromosomes: anchors AKAP9/CG-NAP, a scaffold protein of the gamma-tubulin ring complex and promotes centrosome maturation.</text>
</comment>
<evidence type="ECO:0000256" key="16">
    <source>
        <dbReference type="ARBA" id="ARBA00023180"/>
    </source>
</evidence>
<dbReference type="InterPro" id="IPR003598">
    <property type="entry name" value="Ig_sub2"/>
</dbReference>
<dbReference type="GO" id="GO:0000139">
    <property type="term" value="C:Golgi membrane"/>
    <property type="evidence" value="ECO:0007669"/>
    <property type="project" value="UniProtKB-SubCell"/>
</dbReference>
<comment type="subcellular location">
    <subcellularLocation>
        <location evidence="3">Cytoplasm</location>
        <location evidence="3">Cytoskeleton</location>
        <location evidence="3">Microtubule organizing center</location>
        <location evidence="3">Centrosome</location>
    </subcellularLocation>
    <subcellularLocation>
        <location evidence="1">Cytoplasm</location>
        <location evidence="1">Cytoskeleton</location>
        <location evidence="1">Spindle</location>
    </subcellularLocation>
    <subcellularLocation>
        <location evidence="4">Golgi apparatus membrane</location>
        <topology evidence="4">Single-pass type I membrane protein</topology>
    </subcellularLocation>
    <subcellularLocation>
        <location evidence="2">Midbody</location>
    </subcellularLocation>
</comment>
<accession>A0AB34HUM3</accession>
<keyword evidence="19" id="KW-0393">Immunoglobulin domain</keyword>
<evidence type="ECO:0000256" key="21">
    <source>
        <dbReference type="ARBA" id="ARBA00073791"/>
    </source>
</evidence>
<evidence type="ECO:0000256" key="18">
    <source>
        <dbReference type="ARBA" id="ARBA00023306"/>
    </source>
</evidence>
<evidence type="ECO:0000256" key="23">
    <source>
        <dbReference type="SAM" id="Phobius"/>
    </source>
</evidence>
<proteinExistence type="predicted"/>
<keyword evidence="9" id="KW-0677">Repeat</keyword>
<keyword evidence="26" id="KW-1185">Reference proteome</keyword>
<keyword evidence="7 23" id="KW-0812">Transmembrane</keyword>
<evidence type="ECO:0000256" key="19">
    <source>
        <dbReference type="ARBA" id="ARBA00023319"/>
    </source>
</evidence>
<evidence type="ECO:0000256" key="1">
    <source>
        <dbReference type="ARBA" id="ARBA00004186"/>
    </source>
</evidence>
<feature type="transmembrane region" description="Helical" evidence="23">
    <location>
        <begin position="391"/>
        <end position="411"/>
    </location>
</feature>
<keyword evidence="6" id="KW-0132">Cell division</keyword>
<keyword evidence="12 23" id="KW-1133">Transmembrane helix</keyword>
<evidence type="ECO:0000256" key="20">
    <source>
        <dbReference type="ARBA" id="ARBA00059869"/>
    </source>
</evidence>
<keyword evidence="10" id="KW-0013">ADP-ribosylation</keyword>
<dbReference type="SMART" id="SM00408">
    <property type="entry name" value="IGc2"/>
    <property type="match status" value="1"/>
</dbReference>
<keyword evidence="18" id="KW-0131">Cell cycle</keyword>
<gene>
    <name evidence="25" type="ORF">J1605_002129</name>
</gene>
<keyword evidence="13" id="KW-0333">Golgi apparatus</keyword>
<dbReference type="PROSITE" id="PS50835">
    <property type="entry name" value="IG_LIKE"/>
    <property type="match status" value="2"/>
</dbReference>
<dbReference type="PANTHER" id="PTHR44888">
    <property type="entry name" value="HEPACAM FAMILY MEMBER 2-RELATED"/>
    <property type="match status" value="1"/>
</dbReference>
<evidence type="ECO:0000259" key="24">
    <source>
        <dbReference type="PROSITE" id="PS50835"/>
    </source>
</evidence>
<dbReference type="GO" id="GO:0051301">
    <property type="term" value="P:cell division"/>
    <property type="evidence" value="ECO:0007669"/>
    <property type="project" value="UniProtKB-KW"/>
</dbReference>
<feature type="domain" description="Ig-like" evidence="24">
    <location>
        <begin position="268"/>
        <end position="364"/>
    </location>
</feature>
<organism evidence="25 26">
    <name type="scientific">Eschrichtius robustus</name>
    <name type="common">California gray whale</name>
    <name type="synonym">Eschrichtius gibbosus</name>
    <dbReference type="NCBI Taxonomy" id="9764"/>
    <lineage>
        <taxon>Eukaryota</taxon>
        <taxon>Metazoa</taxon>
        <taxon>Chordata</taxon>
        <taxon>Craniata</taxon>
        <taxon>Vertebrata</taxon>
        <taxon>Euteleostomi</taxon>
        <taxon>Mammalia</taxon>
        <taxon>Eutheria</taxon>
        <taxon>Laurasiatheria</taxon>
        <taxon>Artiodactyla</taxon>
        <taxon>Whippomorpha</taxon>
        <taxon>Cetacea</taxon>
        <taxon>Mysticeti</taxon>
        <taxon>Eschrichtiidae</taxon>
        <taxon>Eschrichtius</taxon>
    </lineage>
</organism>
<keyword evidence="17" id="KW-0206">Cytoskeleton</keyword>
<dbReference type="SUPFAM" id="SSF48726">
    <property type="entry name" value="Immunoglobulin"/>
    <property type="match status" value="3"/>
</dbReference>
<dbReference type="InterPro" id="IPR036179">
    <property type="entry name" value="Ig-like_dom_sf"/>
</dbReference>
<keyword evidence="5" id="KW-0963">Cytoplasm</keyword>
<name>A0AB34HUM3_ESCRO</name>
<dbReference type="Pfam" id="PF13927">
    <property type="entry name" value="Ig_3"/>
    <property type="match status" value="1"/>
</dbReference>
<keyword evidence="16" id="KW-0325">Glycoprotein</keyword>
<keyword evidence="14 23" id="KW-0472">Membrane</keyword>
<evidence type="ECO:0000313" key="25">
    <source>
        <dbReference type="EMBL" id="KAJ8796532.1"/>
    </source>
</evidence>
<keyword evidence="15" id="KW-1015">Disulfide bond</keyword>
<evidence type="ECO:0000256" key="2">
    <source>
        <dbReference type="ARBA" id="ARBA00004214"/>
    </source>
</evidence>